<comment type="caution">
    <text evidence="1">The sequence shown here is derived from an EMBL/GenBank/DDBJ whole genome shotgun (WGS) entry which is preliminary data.</text>
</comment>
<name>A0A2W2AXV4_9ACTN</name>
<dbReference type="AlphaFoldDB" id="A0A2W2AXV4"/>
<evidence type="ECO:0000313" key="2">
    <source>
        <dbReference type="Proteomes" id="UP000248764"/>
    </source>
</evidence>
<accession>A0A2W2AXV4</accession>
<protein>
    <submittedName>
        <fullName evidence="1">Alpha-galactosidase</fullName>
    </submittedName>
</protein>
<sequence>MITVRGELLEVRLDLSPGAPVTMAAARPRGGGSLVAPHPLLVVFTATERQLSRMSHGYADSAIGRRLRYVSHCESRDEHATRVEILQRDPASGLAVTTALALPHDAAAIGFSHRVTNDGDGDVVLLALSSATVGFGAGPGMLDPLELLWADSGWTAEGRWHQRPLRDLLPRIDLGRYGQDVARRFGRTSRGTWSTGEALPGGVVVDGRTGGALAWQIESSGPWHWEVGHTPGGGYVAVLGPTDAEHGFATRLAPGDTYDAPPAAVALSAAGRDGAFAALTDYRRSRRERRAVDATLPVVYNDFMNTLAGDPSAEKLAPLIGAAADAGAEYFCIDAGWFADADEGDWWDRIGEWREGRGRFTGGLRSVVRLIRARGMVPGLWLEPEVVGVAGPVASALPDEAFFRRFGVRVVTHGRYHLDVRHPAARAHLDSTIDELVERYGIGYFKLDYNIDPGAGTDVAATSAAEGLLGHVRAHRRWLADVQERHPAILFENCAAGAMRMDPGLLSLAHLQSTSDQPDDRAYVPIASAAPASMPPEQCGNWAYPAADMDPERTAFSLVAGLAGRLYLSGFLDRLDAVQRGLVHDAVAVAKAWRHRVAGSHPVWPLGLPAWDDAVVALALDCGDDYLLAVWSRGDEADVTMELPAPVRPPDQVFPATLPSWRAAAHGHRLALAVPAGPAARLLRLKKGHIGT</sequence>
<dbReference type="PRINTS" id="PR00743">
    <property type="entry name" value="GLHYDRLASE36"/>
</dbReference>
<dbReference type="GO" id="GO:0016052">
    <property type="term" value="P:carbohydrate catabolic process"/>
    <property type="evidence" value="ECO:0007669"/>
    <property type="project" value="InterPro"/>
</dbReference>
<organism evidence="1 2">
    <name type="scientific">Jiangella anatolica</name>
    <dbReference type="NCBI Taxonomy" id="2670374"/>
    <lineage>
        <taxon>Bacteria</taxon>
        <taxon>Bacillati</taxon>
        <taxon>Actinomycetota</taxon>
        <taxon>Actinomycetes</taxon>
        <taxon>Jiangellales</taxon>
        <taxon>Jiangellaceae</taxon>
        <taxon>Jiangella</taxon>
    </lineage>
</organism>
<dbReference type="EMBL" id="POTW01000103">
    <property type="protein sequence ID" value="PZF80041.1"/>
    <property type="molecule type" value="Genomic_DNA"/>
</dbReference>
<keyword evidence="2" id="KW-1185">Reference proteome</keyword>
<dbReference type="Gene3D" id="2.70.98.60">
    <property type="entry name" value="alpha-galactosidase from lactobacil brevis"/>
    <property type="match status" value="1"/>
</dbReference>
<dbReference type="RefSeq" id="WP_111257935.1">
    <property type="nucleotide sequence ID" value="NZ_POTW01000103.1"/>
</dbReference>
<proteinExistence type="predicted"/>
<dbReference type="Gene3D" id="3.20.20.70">
    <property type="entry name" value="Aldolase class I"/>
    <property type="match status" value="1"/>
</dbReference>
<dbReference type="GO" id="GO:0004557">
    <property type="term" value="F:alpha-galactosidase activity"/>
    <property type="evidence" value="ECO:0007669"/>
    <property type="project" value="UniProtKB-EC"/>
</dbReference>
<gene>
    <name evidence="1" type="ORF">C1I92_28055</name>
</gene>
<dbReference type="InterPro" id="IPR038417">
    <property type="entry name" value="Alpga-gal_N_sf"/>
</dbReference>
<dbReference type="Proteomes" id="UP000248764">
    <property type="component" value="Unassembled WGS sequence"/>
</dbReference>
<dbReference type="Pfam" id="PF02065">
    <property type="entry name" value="Melibiase"/>
    <property type="match status" value="1"/>
</dbReference>
<dbReference type="SUPFAM" id="SSF51445">
    <property type="entry name" value="(Trans)glycosidases"/>
    <property type="match status" value="1"/>
</dbReference>
<dbReference type="CDD" id="cd14791">
    <property type="entry name" value="GH36"/>
    <property type="match status" value="1"/>
</dbReference>
<dbReference type="InterPro" id="IPR002252">
    <property type="entry name" value="Glyco_hydro_36"/>
</dbReference>
<reference evidence="1 2" key="1">
    <citation type="submission" date="2018-01" db="EMBL/GenBank/DDBJ databases">
        <title>Draft genome sequence of Jiangella sp. GTF31.</title>
        <authorList>
            <person name="Sahin N."/>
            <person name="Ay H."/>
            <person name="Saygin H."/>
        </authorList>
    </citation>
    <scope>NUCLEOTIDE SEQUENCE [LARGE SCALE GENOMIC DNA]</scope>
    <source>
        <strain evidence="1 2">GTF31</strain>
    </source>
</reference>
<dbReference type="InterPro" id="IPR013785">
    <property type="entry name" value="Aldolase_TIM"/>
</dbReference>
<dbReference type="InterPro" id="IPR017853">
    <property type="entry name" value="GH"/>
</dbReference>
<evidence type="ECO:0000313" key="1">
    <source>
        <dbReference type="EMBL" id="PZF80041.1"/>
    </source>
</evidence>